<comment type="subcellular location">
    <subcellularLocation>
        <location evidence="1">Cytoplasm</location>
    </subcellularLocation>
</comment>
<organism evidence="6 7">
    <name type="scientific">Steinernema carpocapsae</name>
    <name type="common">Entomopathogenic nematode</name>
    <dbReference type="NCBI Taxonomy" id="34508"/>
    <lineage>
        <taxon>Eukaryota</taxon>
        <taxon>Metazoa</taxon>
        <taxon>Ecdysozoa</taxon>
        <taxon>Nematoda</taxon>
        <taxon>Chromadorea</taxon>
        <taxon>Rhabditida</taxon>
        <taxon>Tylenchina</taxon>
        <taxon>Panagrolaimomorpha</taxon>
        <taxon>Strongyloidoidea</taxon>
        <taxon>Steinernematidae</taxon>
        <taxon>Steinernema</taxon>
    </lineage>
</organism>
<evidence type="ECO:0000313" key="7">
    <source>
        <dbReference type="Proteomes" id="UP000298663"/>
    </source>
</evidence>
<keyword evidence="7" id="KW-1185">Reference proteome</keyword>
<dbReference type="AlphaFoldDB" id="A0A4U5PJE3"/>
<dbReference type="Proteomes" id="UP000298663">
    <property type="component" value="Unassembled WGS sequence"/>
</dbReference>
<evidence type="ECO:0000256" key="1">
    <source>
        <dbReference type="ARBA" id="ARBA00004496"/>
    </source>
</evidence>
<feature type="compositionally biased region" description="Basic and acidic residues" evidence="5">
    <location>
        <begin position="304"/>
        <end position="320"/>
    </location>
</feature>
<reference evidence="6 7" key="1">
    <citation type="journal article" date="2015" name="Genome Biol.">
        <title>Comparative genomics of Steinernema reveals deeply conserved gene regulatory networks.</title>
        <authorList>
            <person name="Dillman A.R."/>
            <person name="Macchietto M."/>
            <person name="Porter C.F."/>
            <person name="Rogers A."/>
            <person name="Williams B."/>
            <person name="Antoshechkin I."/>
            <person name="Lee M.M."/>
            <person name="Goodwin Z."/>
            <person name="Lu X."/>
            <person name="Lewis E.E."/>
            <person name="Goodrich-Blair H."/>
            <person name="Stock S.P."/>
            <person name="Adams B.J."/>
            <person name="Sternberg P.W."/>
            <person name="Mortazavi A."/>
        </authorList>
    </citation>
    <scope>NUCLEOTIDE SEQUENCE [LARGE SCALE GENOMIC DNA]</scope>
    <source>
        <strain evidence="6 7">ALL</strain>
    </source>
</reference>
<gene>
    <name evidence="6" type="ORF">L596_010794</name>
</gene>
<accession>A0A4U5PJE3</accession>
<reference evidence="6 7" key="2">
    <citation type="journal article" date="2019" name="G3 (Bethesda)">
        <title>Hybrid Assembly of the Genome of the Entomopathogenic Nematode Steinernema carpocapsae Identifies the X-Chromosome.</title>
        <authorList>
            <person name="Serra L."/>
            <person name="Macchietto M."/>
            <person name="Macias-Munoz A."/>
            <person name="McGill C.J."/>
            <person name="Rodriguez I.M."/>
            <person name="Rodriguez B."/>
            <person name="Murad R."/>
            <person name="Mortazavi A."/>
        </authorList>
    </citation>
    <scope>NUCLEOTIDE SEQUENCE [LARGE SCALE GENOMIC DNA]</scope>
    <source>
        <strain evidence="6 7">ALL</strain>
    </source>
</reference>
<proteinExistence type="predicted"/>
<protein>
    <submittedName>
        <fullName evidence="6">Uncharacterized protein</fullName>
    </submittedName>
</protein>
<dbReference type="PROSITE" id="PS50005">
    <property type="entry name" value="TPR"/>
    <property type="match status" value="1"/>
</dbReference>
<dbReference type="SMART" id="SM00028">
    <property type="entry name" value="TPR"/>
    <property type="match status" value="3"/>
</dbReference>
<dbReference type="PANTHER" id="PTHR45994:SF1">
    <property type="entry name" value="FI21225P1"/>
    <property type="match status" value="1"/>
</dbReference>
<dbReference type="OrthoDB" id="199930at2759"/>
<dbReference type="Gene3D" id="1.25.10.10">
    <property type="entry name" value="Leucine-rich Repeat Variant"/>
    <property type="match status" value="1"/>
</dbReference>
<evidence type="ECO:0000256" key="2">
    <source>
        <dbReference type="ARBA" id="ARBA00022490"/>
    </source>
</evidence>
<feature type="repeat" description="TPR" evidence="3">
    <location>
        <begin position="39"/>
        <end position="72"/>
    </location>
</feature>
<dbReference type="InterPro" id="IPR011989">
    <property type="entry name" value="ARM-like"/>
</dbReference>
<comment type="caution">
    <text evidence="6">The sequence shown here is derived from an EMBL/GenBank/DDBJ whole genome shotgun (WGS) entry which is preliminary data.</text>
</comment>
<evidence type="ECO:0000256" key="3">
    <source>
        <dbReference type="PROSITE-ProRule" id="PRU00339"/>
    </source>
</evidence>
<dbReference type="GO" id="GO:0051879">
    <property type="term" value="F:Hsp90 protein binding"/>
    <property type="evidence" value="ECO:0007669"/>
    <property type="project" value="TreeGrafter"/>
</dbReference>
<keyword evidence="3" id="KW-0802">TPR repeat</keyword>
<dbReference type="GO" id="GO:0005737">
    <property type="term" value="C:cytoplasm"/>
    <property type="evidence" value="ECO:0007669"/>
    <property type="project" value="UniProtKB-SubCell"/>
</dbReference>
<dbReference type="PANTHER" id="PTHR45994">
    <property type="entry name" value="FI21225P1"/>
    <property type="match status" value="1"/>
</dbReference>
<dbReference type="SUPFAM" id="SSF48452">
    <property type="entry name" value="TPR-like"/>
    <property type="match status" value="1"/>
</dbReference>
<keyword evidence="2" id="KW-0963">Cytoplasm</keyword>
<keyword evidence="4" id="KW-0175">Coiled coil</keyword>
<dbReference type="InterPro" id="IPR019734">
    <property type="entry name" value="TPR_rpt"/>
</dbReference>
<dbReference type="EMBL" id="AZBU02000002">
    <property type="protein sequence ID" value="TKR96832.1"/>
    <property type="molecule type" value="Genomic_DNA"/>
</dbReference>
<feature type="coiled-coil region" evidence="4">
    <location>
        <begin position="150"/>
        <end position="177"/>
    </location>
</feature>
<name>A0A4U5PJE3_STECR</name>
<evidence type="ECO:0000256" key="5">
    <source>
        <dbReference type="SAM" id="MobiDB-lite"/>
    </source>
</evidence>
<sequence>MTLAQILSQFKFVLESLVLQGLNLANRSFFCALMSVSTPDDLRESGNEALKAGDHLKAAEDYTSALQLDPEPKLRATLYRNRSLARLKLEEYEGCEGDCTKALEFDGADSKSLYRRALSREQLDNIKGAFEDAREANRLQPKDKNVLDLLERLLKTNAERQKKLQSAEHKAEEMRKVAFDKADDEQQLKALNNLLVLARDSETGAVSVWQNGVVIARLLRIVEEKSFNDEQAIAAIRVIDELCRSHKRAIKLIEMLGIPKLTRGHARERFLPGRLGNRPPAPLQRHLAHGSHEKHQARPGMVRGEQDPHHSPDPGARGDAHVAGVQRQGP</sequence>
<evidence type="ECO:0000313" key="6">
    <source>
        <dbReference type="EMBL" id="TKR96832.1"/>
    </source>
</evidence>
<dbReference type="Gene3D" id="1.25.40.10">
    <property type="entry name" value="Tetratricopeptide repeat domain"/>
    <property type="match status" value="1"/>
</dbReference>
<dbReference type="STRING" id="34508.A0A4U5PJE3"/>
<dbReference type="InterPro" id="IPR011990">
    <property type="entry name" value="TPR-like_helical_dom_sf"/>
</dbReference>
<evidence type="ECO:0000256" key="4">
    <source>
        <dbReference type="SAM" id="Coils"/>
    </source>
</evidence>
<feature type="region of interest" description="Disordered" evidence="5">
    <location>
        <begin position="270"/>
        <end position="330"/>
    </location>
</feature>